<dbReference type="EMBL" id="JALKCG010000011">
    <property type="protein sequence ID" value="MCK0210069.1"/>
    <property type="molecule type" value="Genomic_DNA"/>
</dbReference>
<dbReference type="Proteomes" id="UP001202867">
    <property type="component" value="Unassembled WGS sequence"/>
</dbReference>
<gene>
    <name evidence="2" type="ORF">MWN33_18715</name>
</gene>
<evidence type="ECO:0008006" key="4">
    <source>
        <dbReference type="Google" id="ProtNLM"/>
    </source>
</evidence>
<evidence type="ECO:0000313" key="3">
    <source>
        <dbReference type="Proteomes" id="UP001202867"/>
    </source>
</evidence>
<keyword evidence="3" id="KW-1185">Reference proteome</keyword>
<organism evidence="2 3">
    <name type="scientific">Ancylobacter koreensis</name>
    <dbReference type="NCBI Taxonomy" id="266121"/>
    <lineage>
        <taxon>Bacteria</taxon>
        <taxon>Pseudomonadati</taxon>
        <taxon>Pseudomonadota</taxon>
        <taxon>Alphaproteobacteria</taxon>
        <taxon>Hyphomicrobiales</taxon>
        <taxon>Xanthobacteraceae</taxon>
        <taxon>Ancylobacter</taxon>
    </lineage>
</organism>
<evidence type="ECO:0000256" key="1">
    <source>
        <dbReference type="SAM" id="MobiDB-lite"/>
    </source>
</evidence>
<protein>
    <recommendedName>
        <fullName evidence="4">Transglycosylase SLT domain-containing protein</fullName>
    </recommendedName>
</protein>
<dbReference type="RefSeq" id="WP_247202577.1">
    <property type="nucleotide sequence ID" value="NZ_JALKCG010000011.1"/>
</dbReference>
<evidence type="ECO:0000313" key="2">
    <source>
        <dbReference type="EMBL" id="MCK0210069.1"/>
    </source>
</evidence>
<sequence>MSNELADAIRASSERLGVSPNDLATAMSYETGGTFDPWKKGPTTKWGEHRGLIQWGEPQRAKYGVTQDMTVTAQVEAAERYLKDAGVKPGMGLLDIYSAINAGGVGRYDRSDAAAGGAPGTVKDKVETQMEAHKAKAAALLGGQDILPSDRAPTRPITVPEQMAAEAAPGPGIGETVAAAAQEHSLTGWLLSKPWLMPDDPDFTLTEDRLKALTKGIPQDRWGAFENAASADQANAIRGELLAQMDRQRTLSEAGITGALLSVGASLGDPIGIGVGIATAGTGNAIMWGTKLNKLQRALRAGAAGAAINAGLAGAEESLKPNPEWDAVLLAGAGGAFMGAAFGSLSKMPHMAEEAAALRQLSKDTVEEVEGAYGAVPLRPRDSSAGAASSGTEHSSLRTDAADYVQHATEQNAPEAALGSVRFDATGRAKMSKNPLTRMFANVLGEDAVGSANKAEATLYSAMEDQALIARKMDARLSQEHETAYRAWVKEKGYGLGERDLARQTFNEEVAHAVSSLDPSDSFDPHVMKAAKGTERFFHDYHVMASDPGAAIGLAGQLRPVAGFGPGAPPAKGYLPRIFDYAKVTASYARHGLPALTQATAVAMRRLNPDLAPELLDKVARGYVRKMRELAYGANIRTHGAFFGSDLEGVRGLLSDLDGLSPDDVENVMAQLTRPTDKASVTRAKHRVLLDENLRLEMSDGSVTSFAELFLERDVQKLTRTYNRQMSGRIAAARMRVENVVEGERHLLIDGITHDGEFDTLIEKVRAVAAEVGQDRAELESDVNLLTYLYKGTVGIPVHDQNTGLATAGRLARDYGLARVLGQVGFAQIAELGNIFASSGVKAALASIPGFRVIARDAATGKLGSAIGQEIEAIWGFGAERLRNAGNWRQSGDPEWGTQAVTAPWVGKVERGLGIAKHVTLEVSGLNAINTGLHRWSTNSILHWFSRAASGEATIPVQRLRSLGLTGDMAERVMGQMRTHRTLVEGSSFKLERINLDKWDDLEAAAHFERAVDRRARRMVQENSIGMLAPWMSHPVAQVVLQFRTFVIGAHSKQLLHNVHMWDRESVAVFLATTFAGAMGHVAQTVANAPTLSERQLEERLSAKGIALGAFQRTGMSALVPMLVDTAARITGRDPVFSSRSTGLSASIFGNPTMGLVDELPNAVSAIVAPFAQGRQMSRQEMRDVLRPLIWQNTLPVTALFGAMSQGRPEFVPKAR</sequence>
<name>A0ABT0DS94_9HYPH</name>
<comment type="caution">
    <text evidence="2">The sequence shown here is derived from an EMBL/GenBank/DDBJ whole genome shotgun (WGS) entry which is preliminary data.</text>
</comment>
<proteinExistence type="predicted"/>
<feature type="region of interest" description="Disordered" evidence="1">
    <location>
        <begin position="373"/>
        <end position="397"/>
    </location>
</feature>
<reference evidence="3" key="1">
    <citation type="submission" date="2023-07" db="EMBL/GenBank/DDBJ databases">
        <title>Ancylobacter moscoviensis sp. nov., facultatively methylotrophic bacteria from activated sludge and the reclassification of Starkeya novella (Starkey 1934) Kelly et al. 2000 as Ancylobacter novellus comb. nov., Starkeya koreensis Im et al. 2006 as Ancylobacter koreensis comb.nov., Angulomicrobium tetraedrale Vasil'eva et al. 1986 as Ancylobacter tetraedralis comb. nov., Angulomicrobium amanitiforme Fritz et al. 2004 as Ancylobacter amanitiformis comb. nov. and Methylorhabdus multivorans Doronina et al. 1996 as Ancylobacter multivorans comb. nov. and emended description of the genus Ancylobacter.</title>
        <authorList>
            <person name="Doronina N."/>
            <person name="Chemodurova A."/>
            <person name="Grouzdev D."/>
            <person name="Koziaeva V."/>
            <person name="Shi W."/>
            <person name="Wu L."/>
            <person name="Kaparullina E."/>
        </authorList>
    </citation>
    <scope>NUCLEOTIDE SEQUENCE [LARGE SCALE GENOMIC DNA]</scope>
    <source>
        <strain evidence="3">Jip08</strain>
    </source>
</reference>
<accession>A0ABT0DS94</accession>